<accession>B6K5T8</accession>
<keyword evidence="1 4" id="KW-0547">Nucleotide-binding</keyword>
<dbReference type="Proteomes" id="UP000001744">
    <property type="component" value="Unassembled WGS sequence"/>
</dbReference>
<evidence type="ECO:0000313" key="5">
    <source>
        <dbReference type="JaponicusDB" id="SJAG_04064"/>
    </source>
</evidence>
<keyword evidence="1 4" id="KW-0347">Helicase</keyword>
<dbReference type="PROSITE" id="PS51192">
    <property type="entry name" value="HELICASE_ATP_BIND_1"/>
    <property type="match status" value="1"/>
</dbReference>
<evidence type="ECO:0000259" key="3">
    <source>
        <dbReference type="PROSITE" id="PS51194"/>
    </source>
</evidence>
<sequence>MPIAQFRQIRFNSTFHLRPYQEECIQSVLQSFAQGTRRVAISLATGSGKTVVFSHLIDRVQPIRPNANQCLILLHRKELAQQAFRHCRALYPEKTIEIEMGDKHASGMADITIASVLSLKNERLQKFDPDKFKLILIDEAHHSASMSYTRVLNHFQAISSASPVYVVGVTATLFRADGKGLFVGFDDIVYHRHFIDMIKENWLVDTKVIRVSWSVDHKLAASHNHEDEKLFALQATNQVAINEIPRAWMEHAQGTRSSTLVFCVNIEHAYKVSNAFRNFGIDARMVSGRTPAELRHTTIQDFRDKRFPVLVNCSILNEGTDIPNIDCIIIARPVRSTALLVQMIGRGLRLSEGKEDCLILDMCNAFGHTRLDTAPTLTGLGPPLSEDEMQKYGTALAETLNMPPGEQGMFSRLRFSQMRALLEIIGDMKKNDDDIYRISRLAWVAVGMQRYVLQTLKGAIVIDKDMKNETFNGSFRVLKQFKNAFVTKKSALFTDIPTLEAAVRASETYLKSQKSPLQFCMRHATWRQKPASNSQLNFLKKLKLWDGKKPLTAGAAANHITATIYGKKARSARQQKLLDYTCPTKTNGRIAQLKEIKNLDARQ</sequence>
<dbReference type="GeneID" id="7047587"/>
<dbReference type="PROSITE" id="PS51194">
    <property type="entry name" value="HELICASE_CTER"/>
    <property type="match status" value="1"/>
</dbReference>
<dbReference type="CDD" id="cd18799">
    <property type="entry name" value="SF2_C_EcoAI-like"/>
    <property type="match status" value="1"/>
</dbReference>
<name>B6K5T8_SCHJY</name>
<dbReference type="VEuPathDB" id="FungiDB:SJAG_04064"/>
<proteinExistence type="predicted"/>
<dbReference type="Pfam" id="PF00271">
    <property type="entry name" value="Helicase_C"/>
    <property type="match status" value="1"/>
</dbReference>
<dbReference type="OMA" id="HVIDMVA"/>
<dbReference type="GO" id="GO:0061749">
    <property type="term" value="F:forked DNA-dependent helicase activity"/>
    <property type="evidence" value="ECO:0000318"/>
    <property type="project" value="GO_Central"/>
</dbReference>
<dbReference type="InterPro" id="IPR027417">
    <property type="entry name" value="P-loop_NTPase"/>
</dbReference>
<reference evidence="4 6" key="1">
    <citation type="journal article" date="2011" name="Science">
        <title>Comparative functional genomics of the fission yeasts.</title>
        <authorList>
            <person name="Rhind N."/>
            <person name="Chen Z."/>
            <person name="Yassour M."/>
            <person name="Thompson D.A."/>
            <person name="Haas B.J."/>
            <person name="Habib N."/>
            <person name="Wapinski I."/>
            <person name="Roy S."/>
            <person name="Lin M.F."/>
            <person name="Heiman D.I."/>
            <person name="Young S.K."/>
            <person name="Furuya K."/>
            <person name="Guo Y."/>
            <person name="Pidoux A."/>
            <person name="Chen H.M."/>
            <person name="Robbertse B."/>
            <person name="Goldberg J.M."/>
            <person name="Aoki K."/>
            <person name="Bayne E.H."/>
            <person name="Berlin A.M."/>
            <person name="Desjardins C.A."/>
            <person name="Dobbs E."/>
            <person name="Dukaj L."/>
            <person name="Fan L."/>
            <person name="FitzGerald M.G."/>
            <person name="French C."/>
            <person name="Gujja S."/>
            <person name="Hansen K."/>
            <person name="Keifenheim D."/>
            <person name="Levin J.Z."/>
            <person name="Mosher R.A."/>
            <person name="Mueller C.A."/>
            <person name="Pfiffner J."/>
            <person name="Priest M."/>
            <person name="Russ C."/>
            <person name="Smialowska A."/>
            <person name="Swoboda P."/>
            <person name="Sykes S.M."/>
            <person name="Vaughn M."/>
            <person name="Vengrova S."/>
            <person name="Yoder R."/>
            <person name="Zeng Q."/>
            <person name="Allshire R."/>
            <person name="Baulcombe D."/>
            <person name="Birren B.W."/>
            <person name="Brown W."/>
            <person name="Ekwall K."/>
            <person name="Kellis M."/>
            <person name="Leatherwood J."/>
            <person name="Levin H."/>
            <person name="Margalit H."/>
            <person name="Martienssen R."/>
            <person name="Nieduszynski C.A."/>
            <person name="Spatafora J.W."/>
            <person name="Friedman N."/>
            <person name="Dalgaard J.Z."/>
            <person name="Baumann P."/>
            <person name="Niki H."/>
            <person name="Regev A."/>
            <person name="Nusbaum C."/>
        </authorList>
    </citation>
    <scope>NUCLEOTIDE SEQUENCE [LARGE SCALE GENOMIC DNA]</scope>
    <source>
        <strain evidence="6">yFS275 / FY16936</strain>
    </source>
</reference>
<gene>
    <name evidence="5" type="primary">irc3</name>
    <name evidence="4" type="ORF">SJAG_04064</name>
</gene>
<dbReference type="SUPFAM" id="SSF52540">
    <property type="entry name" value="P-loop containing nucleoside triphosphate hydrolases"/>
    <property type="match status" value="1"/>
</dbReference>
<dbReference type="SMART" id="SM00490">
    <property type="entry name" value="HELICc"/>
    <property type="match status" value="1"/>
</dbReference>
<dbReference type="GO" id="GO:0016787">
    <property type="term" value="F:hydrolase activity"/>
    <property type="evidence" value="ECO:0007669"/>
    <property type="project" value="InterPro"/>
</dbReference>
<dbReference type="GO" id="GO:0005759">
    <property type="term" value="C:mitochondrial matrix"/>
    <property type="evidence" value="ECO:0000318"/>
    <property type="project" value="GO_Central"/>
</dbReference>
<evidence type="ECO:0000313" key="4">
    <source>
        <dbReference type="EMBL" id="EEB08892.2"/>
    </source>
</evidence>
<evidence type="ECO:0000313" key="6">
    <source>
        <dbReference type="Proteomes" id="UP000001744"/>
    </source>
</evidence>
<feature type="domain" description="Helicase C-terminal" evidence="3">
    <location>
        <begin position="243"/>
        <end position="397"/>
    </location>
</feature>
<dbReference type="PANTHER" id="PTHR47396:SF1">
    <property type="entry name" value="ATP-DEPENDENT HELICASE IRC3-RELATED"/>
    <property type="match status" value="1"/>
</dbReference>
<dbReference type="Gene3D" id="3.40.50.300">
    <property type="entry name" value="P-loop containing nucleotide triphosphate hydrolases"/>
    <property type="match status" value="2"/>
</dbReference>
<dbReference type="InterPro" id="IPR050742">
    <property type="entry name" value="Helicase_Restrict-Modif_Enz"/>
</dbReference>
<dbReference type="SMART" id="SM00487">
    <property type="entry name" value="DEXDc"/>
    <property type="match status" value="1"/>
</dbReference>
<dbReference type="PANTHER" id="PTHR47396">
    <property type="entry name" value="TYPE I RESTRICTION ENZYME ECOKI R PROTEIN"/>
    <property type="match status" value="1"/>
</dbReference>
<dbReference type="eggNOG" id="ENOG502QT4U">
    <property type="taxonomic scope" value="Eukaryota"/>
</dbReference>
<keyword evidence="1 4" id="KW-0067">ATP-binding</keyword>
<dbReference type="JaponicusDB" id="SJAG_04064">
    <property type="gene designation" value="irc3"/>
</dbReference>
<dbReference type="STRING" id="402676.B6K5T8"/>
<dbReference type="InterPro" id="IPR006935">
    <property type="entry name" value="Helicase/UvrB_N"/>
</dbReference>
<dbReference type="EMBL" id="KE651167">
    <property type="protein sequence ID" value="EEB08892.2"/>
    <property type="molecule type" value="Genomic_DNA"/>
</dbReference>
<dbReference type="InterPro" id="IPR001650">
    <property type="entry name" value="Helicase_C-like"/>
</dbReference>
<dbReference type="GO" id="GO:0005524">
    <property type="term" value="F:ATP binding"/>
    <property type="evidence" value="ECO:0007669"/>
    <property type="project" value="InterPro"/>
</dbReference>
<protein>
    <submittedName>
        <fullName evidence="4">ATP-dependent DNA helicase Irc3</fullName>
    </submittedName>
</protein>
<dbReference type="GO" id="GO:0036121">
    <property type="term" value="F:double-stranded DNA helicase activity"/>
    <property type="evidence" value="ECO:0000318"/>
    <property type="project" value="GO_Central"/>
</dbReference>
<dbReference type="CDD" id="cd18032">
    <property type="entry name" value="DEXHc_RE_I_III_res"/>
    <property type="match status" value="1"/>
</dbReference>
<dbReference type="AlphaFoldDB" id="B6K5T8"/>
<keyword evidence="1 4" id="KW-0378">Hydrolase</keyword>
<dbReference type="Pfam" id="PF04851">
    <property type="entry name" value="ResIII"/>
    <property type="match status" value="1"/>
</dbReference>
<evidence type="ECO:0000256" key="1">
    <source>
        <dbReference type="ARBA" id="ARBA00022806"/>
    </source>
</evidence>
<dbReference type="HOGENOM" id="CLU_014765_0_0_1"/>
<dbReference type="GO" id="GO:0000403">
    <property type="term" value="F:Y-form DNA binding"/>
    <property type="evidence" value="ECO:0000318"/>
    <property type="project" value="GO_Central"/>
</dbReference>
<feature type="domain" description="Helicase ATP-binding" evidence="2">
    <location>
        <begin position="30"/>
        <end position="191"/>
    </location>
</feature>
<keyword evidence="6" id="KW-1185">Reference proteome</keyword>
<dbReference type="OrthoDB" id="16911at2759"/>
<evidence type="ECO:0000259" key="2">
    <source>
        <dbReference type="PROSITE" id="PS51192"/>
    </source>
</evidence>
<dbReference type="InterPro" id="IPR014001">
    <property type="entry name" value="Helicase_ATP-bd"/>
</dbReference>
<dbReference type="RefSeq" id="XP_002175185.2">
    <property type="nucleotide sequence ID" value="XM_002175149.2"/>
</dbReference>
<organism evidence="4 6">
    <name type="scientific">Schizosaccharomyces japonicus (strain yFS275 / FY16936)</name>
    <name type="common">Fission yeast</name>
    <dbReference type="NCBI Taxonomy" id="402676"/>
    <lineage>
        <taxon>Eukaryota</taxon>
        <taxon>Fungi</taxon>
        <taxon>Dikarya</taxon>
        <taxon>Ascomycota</taxon>
        <taxon>Taphrinomycotina</taxon>
        <taxon>Schizosaccharomycetes</taxon>
        <taxon>Schizosaccharomycetales</taxon>
        <taxon>Schizosaccharomycetaceae</taxon>
        <taxon>Schizosaccharomyces</taxon>
    </lineage>
</organism>